<dbReference type="PANTHER" id="PTHR10693:SF20">
    <property type="entry name" value="AT27578P"/>
    <property type="match status" value="1"/>
</dbReference>
<dbReference type="GO" id="GO:0003729">
    <property type="term" value="F:mRNA binding"/>
    <property type="evidence" value="ECO:0007669"/>
    <property type="project" value="TreeGrafter"/>
</dbReference>
<feature type="compositionally biased region" description="Low complexity" evidence="3">
    <location>
        <begin position="270"/>
        <end position="308"/>
    </location>
</feature>
<protein>
    <recommendedName>
        <fullName evidence="8">NTF2-domain-containing protein</fullName>
    </recommendedName>
</protein>
<dbReference type="InterPro" id="IPR035979">
    <property type="entry name" value="RBD_domain_sf"/>
</dbReference>
<proteinExistence type="predicted"/>
<feature type="compositionally biased region" description="Low complexity" evidence="3">
    <location>
        <begin position="365"/>
        <end position="394"/>
    </location>
</feature>
<dbReference type="Pfam" id="PF00076">
    <property type="entry name" value="RRM_1"/>
    <property type="match status" value="1"/>
</dbReference>
<dbReference type="STRING" id="215250.A0A316YJ15"/>
<dbReference type="Pfam" id="PF02136">
    <property type="entry name" value="NTF2"/>
    <property type="match status" value="1"/>
</dbReference>
<evidence type="ECO:0000256" key="3">
    <source>
        <dbReference type="SAM" id="MobiDB-lite"/>
    </source>
</evidence>
<dbReference type="Gene3D" id="3.30.70.330">
    <property type="match status" value="1"/>
</dbReference>
<feature type="compositionally biased region" description="Gly residues" evidence="3">
    <location>
        <begin position="525"/>
        <end position="553"/>
    </location>
</feature>
<accession>A0A316YJ15</accession>
<reference evidence="6 7" key="1">
    <citation type="journal article" date="2018" name="Mol. Biol. Evol.">
        <title>Broad Genomic Sampling Reveals a Smut Pathogenic Ancestry of the Fungal Clade Ustilaginomycotina.</title>
        <authorList>
            <person name="Kijpornyongpan T."/>
            <person name="Mondo S.J."/>
            <person name="Barry K."/>
            <person name="Sandor L."/>
            <person name="Lee J."/>
            <person name="Lipzen A."/>
            <person name="Pangilinan J."/>
            <person name="LaButti K."/>
            <person name="Hainaut M."/>
            <person name="Henrissat B."/>
            <person name="Grigoriev I.V."/>
            <person name="Spatafora J.W."/>
            <person name="Aime M.C."/>
        </authorList>
    </citation>
    <scope>NUCLEOTIDE SEQUENCE [LARGE SCALE GENOMIC DNA]</scope>
    <source>
        <strain evidence="6 7">MCA 4198</strain>
    </source>
</reference>
<dbReference type="RefSeq" id="XP_025375281.1">
    <property type="nucleotide sequence ID" value="XM_025519716.1"/>
</dbReference>
<feature type="compositionally biased region" description="Polar residues" evidence="3">
    <location>
        <begin position="1"/>
        <end position="15"/>
    </location>
</feature>
<dbReference type="SUPFAM" id="SSF54928">
    <property type="entry name" value="RNA-binding domain, RBD"/>
    <property type="match status" value="1"/>
</dbReference>
<dbReference type="GO" id="GO:1990904">
    <property type="term" value="C:ribonucleoprotein complex"/>
    <property type="evidence" value="ECO:0007669"/>
    <property type="project" value="TreeGrafter"/>
</dbReference>
<dbReference type="CDD" id="cd00780">
    <property type="entry name" value="NTF2"/>
    <property type="match status" value="1"/>
</dbReference>
<dbReference type="EMBL" id="KZ819638">
    <property type="protein sequence ID" value="PWN88083.1"/>
    <property type="molecule type" value="Genomic_DNA"/>
</dbReference>
<feature type="region of interest" description="Disordered" evidence="3">
    <location>
        <begin position="1"/>
        <end position="31"/>
    </location>
</feature>
<sequence>MSVTGSSTLNGSIPESATGATGSASDAATNPRPMQASEIGWLFVPQYYTFLNHNPQRLHCFYNKRSTLIHGTEQEDTKPCFGQQEIHQKLLSLGFEDCKVFVSTVDSQSSADGGILVQVLGEMSNKGEPWRKFAQTFFLAEQPNGYFVLNDIFRFLKEEEEVEEEAAQVDGAIEEEIEQAEKAGTTVPHQVDISAVAQPGATPNVKSVAAADSSARAIAAAPTDTSVAPAGPVQDAQANGILKPQEPTPAEPKEIGVDKKVTSVDAGDVAPSQPAGVAAAAEAAAQPSAPKSQAAEPTPAASAAAAETSSKEGAQSTSKPVPAQNGSTPAAAPAAPSAPKTWANLAASNVNKWGSTVSAEARGVSSASPSTTPSQQSSSRQQQSQQQQQNHSSSNGHGTGLTAQQVAQIQNPGIFVKNVLSDKVSEADLRNALETLFGPMKECQAIPSKACAFGEFVSVEAARKAITMSLPTSAGGEGGVPVGNSGWTVTVEEKKKTGERPHSQRTGGRGGSSAQGGQERSNSGFRGGRGGGRGSGRGGRSGGGAGGAASSGP</sequence>
<dbReference type="Gene3D" id="3.10.450.50">
    <property type="match status" value="1"/>
</dbReference>
<dbReference type="InterPro" id="IPR000504">
    <property type="entry name" value="RRM_dom"/>
</dbReference>
<dbReference type="AlphaFoldDB" id="A0A316YJ15"/>
<evidence type="ECO:0000256" key="2">
    <source>
        <dbReference type="PROSITE-ProRule" id="PRU00176"/>
    </source>
</evidence>
<dbReference type="FunCoup" id="A0A316YJ15">
    <property type="interactions" value="261"/>
</dbReference>
<evidence type="ECO:0000313" key="7">
    <source>
        <dbReference type="Proteomes" id="UP000245768"/>
    </source>
</evidence>
<dbReference type="InterPro" id="IPR018222">
    <property type="entry name" value="Nuclear_transport_factor_2_euk"/>
</dbReference>
<dbReference type="PANTHER" id="PTHR10693">
    <property type="entry name" value="RAS GTPASE-ACTIVATING PROTEIN-BINDING PROTEIN"/>
    <property type="match status" value="1"/>
</dbReference>
<feature type="compositionally biased region" description="Basic and acidic residues" evidence="3">
    <location>
        <begin position="491"/>
        <end position="502"/>
    </location>
</feature>
<feature type="region of interest" description="Disordered" evidence="3">
    <location>
        <begin position="359"/>
        <end position="399"/>
    </location>
</feature>
<dbReference type="CDD" id="cd00590">
    <property type="entry name" value="RRM_SF"/>
    <property type="match status" value="1"/>
</dbReference>
<dbReference type="InParanoid" id="A0A316YJ15"/>
<dbReference type="GO" id="GO:0016579">
    <property type="term" value="P:protein deubiquitination"/>
    <property type="evidence" value="ECO:0007669"/>
    <property type="project" value="TreeGrafter"/>
</dbReference>
<dbReference type="InterPro" id="IPR012677">
    <property type="entry name" value="Nucleotide-bd_a/b_plait_sf"/>
</dbReference>
<evidence type="ECO:0000313" key="6">
    <source>
        <dbReference type="EMBL" id="PWN88083.1"/>
    </source>
</evidence>
<feature type="domain" description="NTF2" evidence="5">
    <location>
        <begin position="39"/>
        <end position="155"/>
    </location>
</feature>
<feature type="region of interest" description="Disordered" evidence="3">
    <location>
        <begin position="474"/>
        <end position="553"/>
    </location>
</feature>
<evidence type="ECO:0000256" key="1">
    <source>
        <dbReference type="ARBA" id="ARBA00022884"/>
    </source>
</evidence>
<feature type="compositionally biased region" description="Low complexity" evidence="3">
    <location>
        <begin position="515"/>
        <end position="524"/>
    </location>
</feature>
<name>A0A316YJ15_9BASI</name>
<dbReference type="OrthoDB" id="339151at2759"/>
<keyword evidence="1 2" id="KW-0694">RNA-binding</keyword>
<gene>
    <name evidence="6" type="ORF">FA10DRAFT_254062</name>
</gene>
<feature type="region of interest" description="Disordered" evidence="3">
    <location>
        <begin position="266"/>
        <end position="339"/>
    </location>
</feature>
<dbReference type="SUPFAM" id="SSF54427">
    <property type="entry name" value="NTF2-like"/>
    <property type="match status" value="1"/>
</dbReference>
<dbReference type="GO" id="GO:0005829">
    <property type="term" value="C:cytosol"/>
    <property type="evidence" value="ECO:0007669"/>
    <property type="project" value="TreeGrafter"/>
</dbReference>
<feature type="compositionally biased region" description="Low complexity" evidence="3">
    <location>
        <begin position="16"/>
        <end position="29"/>
    </location>
</feature>
<dbReference type="Proteomes" id="UP000245768">
    <property type="component" value="Unassembled WGS sequence"/>
</dbReference>
<dbReference type="PROSITE" id="PS50102">
    <property type="entry name" value="RRM"/>
    <property type="match status" value="1"/>
</dbReference>
<dbReference type="GO" id="GO:1990861">
    <property type="term" value="C:Ubp3-Bre5 deubiquitination complex"/>
    <property type="evidence" value="ECO:0007669"/>
    <property type="project" value="TreeGrafter"/>
</dbReference>
<dbReference type="PROSITE" id="PS50177">
    <property type="entry name" value="NTF2_DOMAIN"/>
    <property type="match status" value="1"/>
</dbReference>
<dbReference type="InterPro" id="IPR032710">
    <property type="entry name" value="NTF2-like_dom_sf"/>
</dbReference>
<dbReference type="InterPro" id="IPR002075">
    <property type="entry name" value="NTF2_dom"/>
</dbReference>
<evidence type="ECO:0000259" key="5">
    <source>
        <dbReference type="PROSITE" id="PS50177"/>
    </source>
</evidence>
<feature type="compositionally biased region" description="Low complexity" evidence="3">
    <location>
        <begin position="329"/>
        <end position="339"/>
    </location>
</feature>
<dbReference type="FunFam" id="3.10.450.50:FF:000003">
    <property type="entry name" value="Nuclear transport factor 2 family protein"/>
    <property type="match status" value="1"/>
</dbReference>
<dbReference type="InterPro" id="IPR039539">
    <property type="entry name" value="Ras_GTPase_bind_prot"/>
</dbReference>
<feature type="compositionally biased region" description="Polar residues" evidence="3">
    <location>
        <begin position="311"/>
        <end position="328"/>
    </location>
</feature>
<organism evidence="6 7">
    <name type="scientific">Acaromyces ingoldii</name>
    <dbReference type="NCBI Taxonomy" id="215250"/>
    <lineage>
        <taxon>Eukaryota</taxon>
        <taxon>Fungi</taxon>
        <taxon>Dikarya</taxon>
        <taxon>Basidiomycota</taxon>
        <taxon>Ustilaginomycotina</taxon>
        <taxon>Exobasidiomycetes</taxon>
        <taxon>Exobasidiales</taxon>
        <taxon>Cryptobasidiaceae</taxon>
        <taxon>Acaromyces</taxon>
    </lineage>
</organism>
<dbReference type="GeneID" id="37041632"/>
<evidence type="ECO:0000259" key="4">
    <source>
        <dbReference type="PROSITE" id="PS50102"/>
    </source>
</evidence>
<keyword evidence="7" id="KW-1185">Reference proteome</keyword>
<evidence type="ECO:0008006" key="8">
    <source>
        <dbReference type="Google" id="ProtNLM"/>
    </source>
</evidence>
<feature type="domain" description="RRM" evidence="4">
    <location>
        <begin position="412"/>
        <end position="496"/>
    </location>
</feature>
<dbReference type="GO" id="GO:0034517">
    <property type="term" value="P:ribophagy"/>
    <property type="evidence" value="ECO:0007669"/>
    <property type="project" value="TreeGrafter"/>
</dbReference>